<protein>
    <submittedName>
        <fullName evidence="1">Methyl-accepting chemotaxis protein</fullName>
    </submittedName>
</protein>
<dbReference type="EMBL" id="SZON01001664">
    <property type="protein sequence ID" value="TKI90223.1"/>
    <property type="molecule type" value="Genomic_DNA"/>
</dbReference>
<organism evidence="1 2">
    <name type="scientific">Bacillus wiedmannii</name>
    <dbReference type="NCBI Taxonomy" id="1890302"/>
    <lineage>
        <taxon>Bacteria</taxon>
        <taxon>Bacillati</taxon>
        <taxon>Bacillota</taxon>
        <taxon>Bacilli</taxon>
        <taxon>Bacillales</taxon>
        <taxon>Bacillaceae</taxon>
        <taxon>Bacillus</taxon>
        <taxon>Bacillus cereus group</taxon>
    </lineage>
</organism>
<evidence type="ECO:0000313" key="2">
    <source>
        <dbReference type="Proteomes" id="UP000305222"/>
    </source>
</evidence>
<feature type="non-terminal residue" evidence="1">
    <location>
        <position position="1"/>
    </location>
</feature>
<comment type="caution">
    <text evidence="1">The sequence shown here is derived from an EMBL/GenBank/DDBJ whole genome shotgun (WGS) entry which is preliminary data.</text>
</comment>
<evidence type="ECO:0000313" key="1">
    <source>
        <dbReference type="EMBL" id="TKI90223.1"/>
    </source>
</evidence>
<dbReference type="AlphaFoldDB" id="A0A4V5TTJ5"/>
<sequence length="57" mass="6437">LSIVSETATQVAQETNRTVQSIQAQATLIQEITTKSNEMKKKVENLEMLISQFIIEE</sequence>
<reference evidence="1 2" key="1">
    <citation type="journal article" date="2019" name="Environ. Microbiol.">
        <title>An active ?-lactamase is a part of an orchestrated cell wall stress resistance network of Bacillus subtilis and related rhizosphere species.</title>
        <authorList>
            <person name="Bucher T."/>
            <person name="Keren-Paz A."/>
            <person name="Hausser J."/>
            <person name="Olender T."/>
            <person name="Cytryn E."/>
            <person name="Kolodkin-Gal I."/>
        </authorList>
    </citation>
    <scope>NUCLEOTIDE SEQUENCE [LARGE SCALE GENOMIC DNA]</scope>
    <source>
        <strain evidence="1 2">I5</strain>
    </source>
</reference>
<proteinExistence type="predicted"/>
<name>A0A4V5TTJ5_9BACI</name>
<accession>A0A4V5TTJ5</accession>
<dbReference type="Proteomes" id="UP000305222">
    <property type="component" value="Unassembled WGS sequence"/>
</dbReference>
<gene>
    <name evidence="1" type="ORF">FC699_24480</name>
</gene>